<comment type="caution">
    <text evidence="2">The sequence shown here is derived from an EMBL/GenBank/DDBJ whole genome shotgun (WGS) entry which is preliminary data.</text>
</comment>
<protein>
    <submittedName>
        <fullName evidence="2">Uncharacterized protein</fullName>
    </submittedName>
</protein>
<dbReference type="EMBL" id="JAJAGO010000002">
    <property type="protein sequence ID" value="MCT2589359.1"/>
    <property type="molecule type" value="Genomic_DNA"/>
</dbReference>
<accession>A0ABT2JQ03</accession>
<sequence length="117" mass="12385">MTAPPLKRRPSTDHGPDPATPVPAPSGRSAPKDVARQGAPSALRPNPHTGNGRTPLAWLHVRAPGRRTVPSATSVCACGWDRSAIGERRVLALIADHDTHRQTCPLRTTKPEGRAAA</sequence>
<evidence type="ECO:0000313" key="2">
    <source>
        <dbReference type="EMBL" id="MCT2589359.1"/>
    </source>
</evidence>
<reference evidence="2 3" key="1">
    <citation type="submission" date="2021-10" db="EMBL/GenBank/DDBJ databases">
        <title>Streptomyces gossypii sp. nov., isolated from soil collected from cotton field.</title>
        <authorList>
            <person name="Ge X."/>
            <person name="Chen X."/>
            <person name="Liu W."/>
        </authorList>
    </citation>
    <scope>NUCLEOTIDE SEQUENCE [LARGE SCALE GENOMIC DNA]</scope>
    <source>
        <strain evidence="2 3">N2-109</strain>
    </source>
</reference>
<organism evidence="2 3">
    <name type="scientific">Streptomyces gossypii</name>
    <dbReference type="NCBI Taxonomy" id="2883101"/>
    <lineage>
        <taxon>Bacteria</taxon>
        <taxon>Bacillati</taxon>
        <taxon>Actinomycetota</taxon>
        <taxon>Actinomycetes</taxon>
        <taxon>Kitasatosporales</taxon>
        <taxon>Streptomycetaceae</taxon>
        <taxon>Streptomyces</taxon>
    </lineage>
</organism>
<gene>
    <name evidence="2" type="ORF">LHJ74_05320</name>
</gene>
<dbReference type="Proteomes" id="UP001156389">
    <property type="component" value="Unassembled WGS sequence"/>
</dbReference>
<name>A0ABT2JQ03_9ACTN</name>
<keyword evidence="3" id="KW-1185">Reference proteome</keyword>
<proteinExistence type="predicted"/>
<feature type="region of interest" description="Disordered" evidence="1">
    <location>
        <begin position="1"/>
        <end position="56"/>
    </location>
</feature>
<evidence type="ECO:0000256" key="1">
    <source>
        <dbReference type="SAM" id="MobiDB-lite"/>
    </source>
</evidence>
<evidence type="ECO:0000313" key="3">
    <source>
        <dbReference type="Proteomes" id="UP001156389"/>
    </source>
</evidence>
<dbReference type="RefSeq" id="WP_260216334.1">
    <property type="nucleotide sequence ID" value="NZ_JAJAGO010000002.1"/>
</dbReference>